<keyword evidence="2" id="KW-1185">Reference proteome</keyword>
<gene>
    <name evidence="1" type="primary">YFH7</name>
    <name evidence="1" type="ORF">KQ657_003650</name>
</gene>
<evidence type="ECO:0000313" key="2">
    <source>
        <dbReference type="Proteomes" id="UP000790833"/>
    </source>
</evidence>
<dbReference type="AlphaFoldDB" id="A0A9P7VD50"/>
<proteinExistence type="predicted"/>
<accession>A0A9P7VD50</accession>
<protein>
    <submittedName>
        <fullName evidence="1">Kinase</fullName>
    </submittedName>
</protein>
<organism evidence="1 2">
    <name type="scientific">Scheffersomyces spartinae</name>
    <dbReference type="NCBI Taxonomy" id="45513"/>
    <lineage>
        <taxon>Eukaryota</taxon>
        <taxon>Fungi</taxon>
        <taxon>Dikarya</taxon>
        <taxon>Ascomycota</taxon>
        <taxon>Saccharomycotina</taxon>
        <taxon>Pichiomycetes</taxon>
        <taxon>Debaryomycetaceae</taxon>
        <taxon>Scheffersomyces</taxon>
    </lineage>
</organism>
<comment type="caution">
    <text evidence="1">The sequence shown here is derived from an EMBL/GenBank/DDBJ whole genome shotgun (WGS) entry which is preliminary data.</text>
</comment>
<reference evidence="1" key="1">
    <citation type="submission" date="2021-03" db="EMBL/GenBank/DDBJ databases">
        <authorList>
            <person name="Palmer J.M."/>
        </authorList>
    </citation>
    <scope>NUCLEOTIDE SEQUENCE</scope>
    <source>
        <strain evidence="1">ARV_011</strain>
    </source>
</reference>
<dbReference type="PANTHER" id="PTHR10285">
    <property type="entry name" value="URIDINE KINASE"/>
    <property type="match status" value="1"/>
</dbReference>
<dbReference type="InterPro" id="IPR027417">
    <property type="entry name" value="P-loop_NTPase"/>
</dbReference>
<dbReference type="SUPFAM" id="SSF52540">
    <property type="entry name" value="P-loop containing nucleoside triphosphate hydrolases"/>
    <property type="match status" value="1"/>
</dbReference>
<keyword evidence="1" id="KW-0418">Kinase</keyword>
<dbReference type="CDD" id="cd02019">
    <property type="entry name" value="NK"/>
    <property type="match status" value="1"/>
</dbReference>
<dbReference type="OrthoDB" id="6362633at2759"/>
<sequence>MVNIDDINSLVARIESLTVGKCPNRVIISIAGVPGAGKSTFVQRLANELTTKRNIKTEILPQDGFHYYRKELLTFEDPQLAIDRRGAPFTFNARKYVSLVKQAITKPYKDLYGPSFDHELKNPKENDISISSDVVVVLLEGNYVNLKDEPWNELHQLVDESWLINTDLGVVRDRLIKRHLEAGIAANEEEAISRVDLNDLKNAEYIMNYSFSYDLVINS</sequence>
<dbReference type="Proteomes" id="UP000790833">
    <property type="component" value="Unassembled WGS sequence"/>
</dbReference>
<dbReference type="EMBL" id="JAHMUF010000004">
    <property type="protein sequence ID" value="KAG7195129.1"/>
    <property type="molecule type" value="Genomic_DNA"/>
</dbReference>
<dbReference type="GO" id="GO:0016301">
    <property type="term" value="F:kinase activity"/>
    <property type="evidence" value="ECO:0007669"/>
    <property type="project" value="UniProtKB-KW"/>
</dbReference>
<dbReference type="Gene3D" id="3.40.50.300">
    <property type="entry name" value="P-loop containing nucleotide triphosphate hydrolases"/>
    <property type="match status" value="2"/>
</dbReference>
<name>A0A9P7VD50_9ASCO</name>
<keyword evidence="1" id="KW-0808">Transferase</keyword>
<evidence type="ECO:0000313" key="1">
    <source>
        <dbReference type="EMBL" id="KAG7195129.1"/>
    </source>
</evidence>
<dbReference type="GeneID" id="66117024"/>
<dbReference type="RefSeq" id="XP_043050676.1">
    <property type="nucleotide sequence ID" value="XM_043194352.1"/>
</dbReference>